<dbReference type="OrthoDB" id="8536494at2"/>
<dbReference type="RefSeq" id="WP_135207996.1">
    <property type="nucleotide sequence ID" value="NZ_SPVF01000187.1"/>
</dbReference>
<organism evidence="1 2">
    <name type="scientific">Zemynaea arenosa</name>
    <dbReference type="NCBI Taxonomy" id="2561931"/>
    <lineage>
        <taxon>Bacteria</taxon>
        <taxon>Pseudomonadati</taxon>
        <taxon>Pseudomonadota</taxon>
        <taxon>Betaproteobacteria</taxon>
        <taxon>Burkholderiales</taxon>
        <taxon>Oxalobacteraceae</taxon>
        <taxon>Telluria group</taxon>
        <taxon>Zemynaea</taxon>
    </lineage>
</organism>
<keyword evidence="2" id="KW-1185">Reference proteome</keyword>
<accession>A0A4Y9SAY0</accession>
<evidence type="ECO:0000313" key="1">
    <source>
        <dbReference type="EMBL" id="TFW17326.1"/>
    </source>
</evidence>
<dbReference type="AlphaFoldDB" id="A0A4Y9SAY0"/>
<protein>
    <submittedName>
        <fullName evidence="1">Agglutinin biogenesis protein MshP</fullName>
    </submittedName>
</protein>
<comment type="caution">
    <text evidence="1">The sequence shown here is derived from an EMBL/GenBank/DDBJ whole genome shotgun (WGS) entry which is preliminary data.</text>
</comment>
<reference evidence="1 2" key="1">
    <citation type="submission" date="2019-03" db="EMBL/GenBank/DDBJ databases">
        <title>Draft Genome Sequence of Massilia arenosa sp. nov., a Novel Massilia Species Isolated from a Sandy-loam Maize Soil.</title>
        <authorList>
            <person name="Raths R."/>
            <person name="Peta V."/>
            <person name="Bucking H."/>
        </authorList>
    </citation>
    <scope>NUCLEOTIDE SEQUENCE [LARGE SCALE GENOMIC DNA]</scope>
    <source>
        <strain evidence="1 2">MC02</strain>
    </source>
</reference>
<gene>
    <name evidence="1" type="ORF">E4L96_14805</name>
</gene>
<sequence length="146" mass="15141">MSRRLLRAMNAQRGIGLPAAIFLLTVMMSVAVAIFMLSAGSQTATSMDAASARAYQAARAGAEWGLYQQRVLNTCANAQFNLPAGSTLSGYNVAVTCTASSGVVAGVTTYRIVSTACNAAACGAPANNSPDYVQRVVDVRFSMPPP</sequence>
<evidence type="ECO:0000313" key="2">
    <source>
        <dbReference type="Proteomes" id="UP000298438"/>
    </source>
</evidence>
<name>A0A4Y9SAY0_9BURK</name>
<dbReference type="Proteomes" id="UP000298438">
    <property type="component" value="Unassembled WGS sequence"/>
</dbReference>
<dbReference type="EMBL" id="SPVF01000187">
    <property type="protein sequence ID" value="TFW17326.1"/>
    <property type="molecule type" value="Genomic_DNA"/>
</dbReference>
<proteinExistence type="predicted"/>